<dbReference type="EMBL" id="PEZY01000012">
    <property type="protein sequence ID" value="PIS05920.1"/>
    <property type="molecule type" value="Genomic_DNA"/>
</dbReference>
<dbReference type="InterPro" id="IPR050320">
    <property type="entry name" value="N5-glutamine_MTase"/>
</dbReference>
<evidence type="ECO:0000256" key="1">
    <source>
        <dbReference type="ARBA" id="ARBA00012771"/>
    </source>
</evidence>
<gene>
    <name evidence="8" type="primary">prmC</name>
    <name evidence="8" type="ORF">COT80_04090</name>
</gene>
<dbReference type="Gene3D" id="3.40.50.150">
    <property type="entry name" value="Vaccinia Virus protein VP39"/>
    <property type="match status" value="1"/>
</dbReference>
<dbReference type="Pfam" id="PF17827">
    <property type="entry name" value="PrmC_N"/>
    <property type="match status" value="1"/>
</dbReference>
<dbReference type="NCBIfam" id="TIGR00536">
    <property type="entry name" value="hemK_fam"/>
    <property type="match status" value="1"/>
</dbReference>
<feature type="domain" description="Release factor glutamine methyltransferase N-terminal" evidence="7">
    <location>
        <begin position="6"/>
        <end position="75"/>
    </location>
</feature>
<comment type="catalytic activity">
    <reaction evidence="5">
        <text>L-glutaminyl-[peptide chain release factor] + S-adenosyl-L-methionine = N(5)-methyl-L-glutaminyl-[peptide chain release factor] + S-adenosyl-L-homocysteine + H(+)</text>
        <dbReference type="Rhea" id="RHEA:42896"/>
        <dbReference type="Rhea" id="RHEA-COMP:10271"/>
        <dbReference type="Rhea" id="RHEA-COMP:10272"/>
        <dbReference type="ChEBI" id="CHEBI:15378"/>
        <dbReference type="ChEBI" id="CHEBI:30011"/>
        <dbReference type="ChEBI" id="CHEBI:57856"/>
        <dbReference type="ChEBI" id="CHEBI:59789"/>
        <dbReference type="ChEBI" id="CHEBI:61891"/>
        <dbReference type="EC" id="2.1.1.297"/>
    </reaction>
</comment>
<reference evidence="9" key="1">
    <citation type="submission" date="2017-09" db="EMBL/GenBank/DDBJ databases">
        <title>Depth-based differentiation of microbial function through sediment-hosted aquifers and enrichment of novel symbionts in the deep terrestrial subsurface.</title>
        <authorList>
            <person name="Probst A.J."/>
            <person name="Ladd B."/>
            <person name="Jarett J.K."/>
            <person name="Geller-Mcgrath D.E."/>
            <person name="Sieber C.M.K."/>
            <person name="Emerson J.B."/>
            <person name="Anantharaman K."/>
            <person name="Thomas B.C."/>
            <person name="Malmstrom R."/>
            <person name="Stieglmeier M."/>
            <person name="Klingl A."/>
            <person name="Woyke T."/>
            <person name="Ryan C.M."/>
            <person name="Banfield J.F."/>
        </authorList>
    </citation>
    <scope>NUCLEOTIDE SEQUENCE [LARGE SCALE GENOMIC DNA]</scope>
</reference>
<dbReference type="InterPro" id="IPR040758">
    <property type="entry name" value="PrmC_N"/>
</dbReference>
<dbReference type="GO" id="GO:0102559">
    <property type="term" value="F:peptide chain release factor N(5)-glutamine methyltransferase activity"/>
    <property type="evidence" value="ECO:0007669"/>
    <property type="project" value="UniProtKB-EC"/>
</dbReference>
<keyword evidence="3 8" id="KW-0808">Transferase</keyword>
<dbReference type="PANTHER" id="PTHR18895">
    <property type="entry name" value="HEMK METHYLTRANSFERASE"/>
    <property type="match status" value="1"/>
</dbReference>
<dbReference type="CDD" id="cd02440">
    <property type="entry name" value="AdoMet_MTases"/>
    <property type="match status" value="1"/>
</dbReference>
<proteinExistence type="predicted"/>
<dbReference type="EC" id="2.1.1.297" evidence="1"/>
<dbReference type="InterPro" id="IPR007848">
    <property type="entry name" value="Small_mtfrase_dom"/>
</dbReference>
<sequence length="280" mass="31650">MTLIEITRKGANKLKQAKIPSAVLDAEVLMMYVLNKSKEYIITNPDKKITKGQAKKYQSSITRRQKFEPLAYLVGQKEFYGLDFIVNKNVLIPRPETELLIDEFIKTIGNKNITVADIGTGSGAIAITLKKNLPQLNVMATDISLSAIKLSQTNARLNKVNIKFIKNDLIKNITDKIDIIITNLPYVPTGEKKLKNIYTAPLKYEPAQALYGGKYGLDVYEKLFIQINNLNYKPQWLFCEIGSTYVKKTLALTKSYFPQAKITIKKDLCGKDRLLVIKNV</sequence>
<protein>
    <recommendedName>
        <fullName evidence="1">peptide chain release factor N(5)-glutamine methyltransferase</fullName>
        <ecNumber evidence="1">2.1.1.297</ecNumber>
    </recommendedName>
</protein>
<dbReference type="NCBIfam" id="TIGR03534">
    <property type="entry name" value="RF_mod_PrmC"/>
    <property type="match status" value="1"/>
</dbReference>
<dbReference type="SUPFAM" id="SSF53335">
    <property type="entry name" value="S-adenosyl-L-methionine-dependent methyltransferases"/>
    <property type="match status" value="1"/>
</dbReference>
<evidence type="ECO:0000256" key="3">
    <source>
        <dbReference type="ARBA" id="ARBA00022679"/>
    </source>
</evidence>
<dbReference type="GO" id="GO:0032259">
    <property type="term" value="P:methylation"/>
    <property type="evidence" value="ECO:0007669"/>
    <property type="project" value="UniProtKB-KW"/>
</dbReference>
<dbReference type="Proteomes" id="UP000229056">
    <property type="component" value="Unassembled WGS sequence"/>
</dbReference>
<dbReference type="Pfam" id="PF05175">
    <property type="entry name" value="MTS"/>
    <property type="match status" value="1"/>
</dbReference>
<organism evidence="8 9">
    <name type="scientific">Candidatus Buchananbacteria bacterium CG10_big_fil_rev_8_21_14_0_10_33_19</name>
    <dbReference type="NCBI Taxonomy" id="1974525"/>
    <lineage>
        <taxon>Bacteria</taxon>
        <taxon>Candidatus Buchananiibacteriota</taxon>
    </lineage>
</organism>
<accession>A0A2H0W5K6</accession>
<dbReference type="InterPro" id="IPR029063">
    <property type="entry name" value="SAM-dependent_MTases_sf"/>
</dbReference>
<dbReference type="Gene3D" id="1.10.8.10">
    <property type="entry name" value="DNA helicase RuvA subunit, C-terminal domain"/>
    <property type="match status" value="1"/>
</dbReference>
<evidence type="ECO:0000313" key="8">
    <source>
        <dbReference type="EMBL" id="PIS05920.1"/>
    </source>
</evidence>
<evidence type="ECO:0000256" key="2">
    <source>
        <dbReference type="ARBA" id="ARBA00022603"/>
    </source>
</evidence>
<feature type="domain" description="Methyltransferase small" evidence="6">
    <location>
        <begin position="97"/>
        <end position="191"/>
    </location>
</feature>
<comment type="caution">
    <text evidence="8">The sequence shown here is derived from an EMBL/GenBank/DDBJ whole genome shotgun (WGS) entry which is preliminary data.</text>
</comment>
<dbReference type="InterPro" id="IPR004556">
    <property type="entry name" value="HemK-like"/>
</dbReference>
<evidence type="ECO:0000259" key="6">
    <source>
        <dbReference type="Pfam" id="PF05175"/>
    </source>
</evidence>
<dbReference type="PANTHER" id="PTHR18895:SF74">
    <property type="entry name" value="MTRF1L RELEASE FACTOR GLUTAMINE METHYLTRANSFERASE"/>
    <property type="match status" value="1"/>
</dbReference>
<name>A0A2H0W5K6_9BACT</name>
<evidence type="ECO:0000256" key="4">
    <source>
        <dbReference type="ARBA" id="ARBA00022691"/>
    </source>
</evidence>
<dbReference type="InterPro" id="IPR019874">
    <property type="entry name" value="RF_methyltr_PrmC"/>
</dbReference>
<evidence type="ECO:0000259" key="7">
    <source>
        <dbReference type="Pfam" id="PF17827"/>
    </source>
</evidence>
<keyword evidence="2 8" id="KW-0489">Methyltransferase</keyword>
<keyword evidence="4" id="KW-0949">S-adenosyl-L-methionine</keyword>
<dbReference type="AlphaFoldDB" id="A0A2H0W5K6"/>
<evidence type="ECO:0000313" key="9">
    <source>
        <dbReference type="Proteomes" id="UP000229056"/>
    </source>
</evidence>
<evidence type="ECO:0000256" key="5">
    <source>
        <dbReference type="ARBA" id="ARBA00048391"/>
    </source>
</evidence>